<dbReference type="InParanoid" id="G8YR56"/>
<dbReference type="OMA" id="YDFHVYY"/>
<dbReference type="SUPFAM" id="SSF143410">
    <property type="entry name" value="DOPA-like"/>
    <property type="match status" value="1"/>
</dbReference>
<name>G8YR56_PICSO</name>
<keyword evidence="2" id="KW-1185">Reference proteome</keyword>
<evidence type="ECO:0000313" key="2">
    <source>
        <dbReference type="Proteomes" id="UP000005222"/>
    </source>
</evidence>
<dbReference type="InterPro" id="IPR023389">
    <property type="entry name" value="DOPA-like_sf"/>
</dbReference>
<evidence type="ECO:0000313" key="1">
    <source>
        <dbReference type="EMBL" id="CCE78043.1"/>
    </source>
</evidence>
<dbReference type="PANTHER" id="PTHR36423">
    <property type="entry name" value="AFR070WP"/>
    <property type="match status" value="1"/>
</dbReference>
<dbReference type="EMBL" id="FO082057">
    <property type="protein sequence ID" value="CCE78043.1"/>
    <property type="molecule type" value="Genomic_DNA"/>
</dbReference>
<dbReference type="AlphaFoldDB" id="G8YR56"/>
<dbReference type="eggNOG" id="ENOG502S1VD">
    <property type="taxonomic scope" value="Eukaryota"/>
</dbReference>
<dbReference type="InterPro" id="IPR014980">
    <property type="entry name" value="DOPA_dioxygen"/>
</dbReference>
<dbReference type="Pfam" id="PF08883">
    <property type="entry name" value="DOPA_dioxygen"/>
    <property type="match status" value="1"/>
</dbReference>
<proteinExistence type="predicted"/>
<dbReference type="Gene3D" id="3.30.70.1240">
    <property type="entry name" value="DOPA-like domains"/>
    <property type="match status" value="1"/>
</dbReference>
<gene>
    <name evidence="1" type="primary">Piso0_000656</name>
    <name evidence="1" type="ORF">GNLVRS01_PISO0C01168g</name>
</gene>
<dbReference type="Proteomes" id="UP000005222">
    <property type="component" value="Chromosome C"/>
</dbReference>
<dbReference type="OrthoDB" id="9970095at2759"/>
<organism evidence="1 2">
    <name type="scientific">Pichia sorbitophila (strain ATCC MYA-4447 / BCRC 22081 / CBS 7064 / NBRC 10061 / NRRL Y-12695)</name>
    <name type="common">Hybrid yeast</name>
    <dbReference type="NCBI Taxonomy" id="559304"/>
    <lineage>
        <taxon>Eukaryota</taxon>
        <taxon>Fungi</taxon>
        <taxon>Dikarya</taxon>
        <taxon>Ascomycota</taxon>
        <taxon>Saccharomycotina</taxon>
        <taxon>Pichiomycetes</taxon>
        <taxon>Debaryomycetaceae</taxon>
        <taxon>Millerozyma</taxon>
    </lineage>
</organism>
<dbReference type="HOGENOM" id="CLU_090062_3_0_1"/>
<accession>G8YR56</accession>
<sequence>MEYITTLSRDNLEVALNSKYPGLKFTSPIEYYDFHIYYYAHNDESQEESDLLRRKLLKEFFEEAENGSIIVKVLPDSKVIGPHSTQFWEVDVVRPEVFLSLLTWFQLHHGNLSVLIHPQTGNDIKDHTLHALWLGHRLPVLLNKLRTTNAQVPPFGGTHTKNTNEYENFHAQKHKMK</sequence>
<protein>
    <submittedName>
        <fullName evidence="1">Piso0_000656 protein</fullName>
    </submittedName>
</protein>
<reference evidence="1 2" key="1">
    <citation type="journal article" date="2012" name="G3 (Bethesda)">
        <title>Pichia sorbitophila, an interspecies yeast hybrid reveals early steps of genome resolution following polyploidization.</title>
        <authorList>
            <person name="Leh Louis V."/>
            <person name="Despons L."/>
            <person name="Friedrich A."/>
            <person name="Martin T."/>
            <person name="Durrens P."/>
            <person name="Casaregola S."/>
            <person name="Neuveglise C."/>
            <person name="Fairhead C."/>
            <person name="Marck C."/>
            <person name="Cruz J.A."/>
            <person name="Straub M.L."/>
            <person name="Kugler V."/>
            <person name="Sacerdot C."/>
            <person name="Uzunov Z."/>
            <person name="Thierry A."/>
            <person name="Weiss S."/>
            <person name="Bleykasten C."/>
            <person name="De Montigny J."/>
            <person name="Jacques N."/>
            <person name="Jung P."/>
            <person name="Lemaire M."/>
            <person name="Mallet S."/>
            <person name="Morel G."/>
            <person name="Richard G.F."/>
            <person name="Sarkar A."/>
            <person name="Savel G."/>
            <person name="Schacherer J."/>
            <person name="Seret M.L."/>
            <person name="Talla E."/>
            <person name="Samson G."/>
            <person name="Jubin C."/>
            <person name="Poulain J."/>
            <person name="Vacherie B."/>
            <person name="Barbe V."/>
            <person name="Pelletier E."/>
            <person name="Sherman D.J."/>
            <person name="Westhof E."/>
            <person name="Weissenbach J."/>
            <person name="Baret P.V."/>
            <person name="Wincker P."/>
            <person name="Gaillardin C."/>
            <person name="Dujon B."/>
            <person name="Souciet J.L."/>
        </authorList>
    </citation>
    <scope>NUCLEOTIDE SEQUENCE [LARGE SCALE GENOMIC DNA]</scope>
    <source>
        <strain evidence="2">ATCC MYA-4447 / BCRC 22081 / CBS 7064 / NBRC 10061 / NRRL Y-12695</strain>
    </source>
</reference>
<dbReference type="PANTHER" id="PTHR36423:SF2">
    <property type="entry name" value="AFR070WP"/>
    <property type="match status" value="1"/>
</dbReference>